<reference evidence="3" key="1">
    <citation type="submission" date="2018-07" db="EMBL/GenBank/DDBJ databases">
        <authorList>
            <person name="Zhao J."/>
        </authorList>
    </citation>
    <scope>NUCLEOTIDE SEQUENCE [LARGE SCALE GENOMIC DNA]</scope>
    <source>
        <strain evidence="3">GSSD-12</strain>
    </source>
</reference>
<name>A0A345HVL2_9ACTN</name>
<evidence type="ECO:0000313" key="3">
    <source>
        <dbReference type="Proteomes" id="UP000253868"/>
    </source>
</evidence>
<evidence type="ECO:0000313" key="2">
    <source>
        <dbReference type="EMBL" id="AXG80736.1"/>
    </source>
</evidence>
<gene>
    <name evidence="2" type="ORF">DVK44_27060</name>
</gene>
<dbReference type="AlphaFoldDB" id="A0A345HVL2"/>
<dbReference type="Proteomes" id="UP000253868">
    <property type="component" value="Chromosome"/>
</dbReference>
<proteinExistence type="predicted"/>
<keyword evidence="3" id="KW-1185">Reference proteome</keyword>
<dbReference type="KEGG" id="spad:DVK44_27060"/>
<accession>A0A345HVL2</accession>
<evidence type="ECO:0000256" key="1">
    <source>
        <dbReference type="SAM" id="MobiDB-lite"/>
    </source>
</evidence>
<protein>
    <submittedName>
        <fullName evidence="2">Uncharacterized protein</fullName>
    </submittedName>
</protein>
<sequence length="64" mass="6480">MLMDAGGSEGACTGADGHLPLLEVGEEGVPLLLCRDPVLLAGTGGPPTGDERPVGLDRLGRVDR</sequence>
<organism evidence="2 3">
    <name type="scientific">Streptomyces paludis</name>
    <dbReference type="NCBI Taxonomy" id="2282738"/>
    <lineage>
        <taxon>Bacteria</taxon>
        <taxon>Bacillati</taxon>
        <taxon>Actinomycetota</taxon>
        <taxon>Actinomycetes</taxon>
        <taxon>Kitasatosporales</taxon>
        <taxon>Streptomycetaceae</taxon>
        <taxon>Streptomyces</taxon>
    </lineage>
</organism>
<feature type="region of interest" description="Disordered" evidence="1">
    <location>
        <begin position="41"/>
        <end position="64"/>
    </location>
</feature>
<dbReference type="EMBL" id="CP031194">
    <property type="protein sequence ID" value="AXG80736.1"/>
    <property type="molecule type" value="Genomic_DNA"/>
</dbReference>
<feature type="compositionally biased region" description="Basic and acidic residues" evidence="1">
    <location>
        <begin position="49"/>
        <end position="64"/>
    </location>
</feature>